<proteinExistence type="predicted"/>
<evidence type="ECO:0000313" key="3">
    <source>
        <dbReference type="Proteomes" id="UP000198211"/>
    </source>
</evidence>
<dbReference type="Proteomes" id="UP000198211">
    <property type="component" value="Unassembled WGS sequence"/>
</dbReference>
<keyword evidence="3" id="KW-1185">Reference proteome</keyword>
<dbReference type="OrthoDB" id="125824at2759"/>
<feature type="signal peptide" evidence="1">
    <location>
        <begin position="1"/>
        <end position="16"/>
    </location>
</feature>
<evidence type="ECO:0000313" key="2">
    <source>
        <dbReference type="EMBL" id="OWY95348.1"/>
    </source>
</evidence>
<sequence length="159" mass="17199">MVLVALLVCVVAATTSNEKENRIGDIGADGIVFTSTPNAGNNGGKVTVTTYNNNGFWQRIKRWWKKLISREERLDYADAKSAGLVGNDRLSTANTGAGGIASRVGTGGTVAIDDNDNGGGTMTVTVYNNNGLFERVKRWWNRIIARLTGGTPQRLRQRV</sequence>
<comment type="caution">
    <text evidence="2">The sequence shown here is derived from an EMBL/GenBank/DDBJ whole genome shotgun (WGS) entry which is preliminary data.</text>
</comment>
<reference evidence="3" key="1">
    <citation type="submission" date="2017-03" db="EMBL/GenBank/DDBJ databases">
        <title>Phytopthora megakarya and P. palmivora, two closely related causual agents of cacao black pod achieved similar genome size and gene model numbers by different mechanisms.</title>
        <authorList>
            <person name="Ali S."/>
            <person name="Shao J."/>
            <person name="Larry D.J."/>
            <person name="Kronmiller B."/>
            <person name="Shen D."/>
            <person name="Strem M.D."/>
            <person name="Melnick R.L."/>
            <person name="Guiltinan M.J."/>
            <person name="Tyler B.M."/>
            <person name="Meinhardt L.W."/>
            <person name="Bailey B.A."/>
        </authorList>
    </citation>
    <scope>NUCLEOTIDE SEQUENCE [LARGE SCALE GENOMIC DNA]</scope>
    <source>
        <strain evidence="3">zdho120</strain>
    </source>
</reference>
<keyword evidence="1" id="KW-0732">Signal</keyword>
<protein>
    <recommendedName>
        <fullName evidence="4">RxLR effector protein</fullName>
    </recommendedName>
</protein>
<dbReference type="AlphaFoldDB" id="A0A225UQU9"/>
<evidence type="ECO:0008006" key="4">
    <source>
        <dbReference type="Google" id="ProtNLM"/>
    </source>
</evidence>
<name>A0A225UQU9_9STRA</name>
<dbReference type="EMBL" id="NBNE01013049">
    <property type="protein sequence ID" value="OWY95348.1"/>
    <property type="molecule type" value="Genomic_DNA"/>
</dbReference>
<feature type="chain" id="PRO_5012307797" description="RxLR effector protein" evidence="1">
    <location>
        <begin position="17"/>
        <end position="159"/>
    </location>
</feature>
<organism evidence="2 3">
    <name type="scientific">Phytophthora megakarya</name>
    <dbReference type="NCBI Taxonomy" id="4795"/>
    <lineage>
        <taxon>Eukaryota</taxon>
        <taxon>Sar</taxon>
        <taxon>Stramenopiles</taxon>
        <taxon>Oomycota</taxon>
        <taxon>Peronosporomycetes</taxon>
        <taxon>Peronosporales</taxon>
        <taxon>Peronosporaceae</taxon>
        <taxon>Phytophthora</taxon>
    </lineage>
</organism>
<evidence type="ECO:0000256" key="1">
    <source>
        <dbReference type="SAM" id="SignalP"/>
    </source>
</evidence>
<accession>A0A225UQU9</accession>
<gene>
    <name evidence="2" type="ORF">PHMEG_00034672</name>
</gene>